<evidence type="ECO:0000256" key="3">
    <source>
        <dbReference type="ARBA" id="ARBA00022833"/>
    </source>
</evidence>
<evidence type="ECO:0000313" key="7">
    <source>
        <dbReference type="EMBL" id="CAI6368111.1"/>
    </source>
</evidence>
<protein>
    <recommendedName>
        <fullName evidence="6">THAP-type domain-containing protein</fullName>
    </recommendedName>
</protein>
<sequence>MVIKCILCTNKYGPLSINITFHRFPKDYERFNKWVNFCRRPDLLEKGPSICNKTYKLCSEHFVETDFNNNDWLINTGLMQSCNKTAV</sequence>
<dbReference type="SMART" id="SM00980">
    <property type="entry name" value="THAP"/>
    <property type="match status" value="1"/>
</dbReference>
<keyword evidence="4 5" id="KW-0238">DNA-binding</keyword>
<keyword evidence="2 5" id="KW-0863">Zinc-finger</keyword>
<evidence type="ECO:0000256" key="2">
    <source>
        <dbReference type="ARBA" id="ARBA00022771"/>
    </source>
</evidence>
<gene>
    <name evidence="7" type="ORF">MEUPH1_LOCUS22509</name>
</gene>
<accession>A0AAV0XL22</accession>
<evidence type="ECO:0000259" key="6">
    <source>
        <dbReference type="PROSITE" id="PS50950"/>
    </source>
</evidence>
<keyword evidence="8" id="KW-1185">Reference proteome</keyword>
<organism evidence="7 8">
    <name type="scientific">Macrosiphum euphorbiae</name>
    <name type="common">potato aphid</name>
    <dbReference type="NCBI Taxonomy" id="13131"/>
    <lineage>
        <taxon>Eukaryota</taxon>
        <taxon>Metazoa</taxon>
        <taxon>Ecdysozoa</taxon>
        <taxon>Arthropoda</taxon>
        <taxon>Hexapoda</taxon>
        <taxon>Insecta</taxon>
        <taxon>Pterygota</taxon>
        <taxon>Neoptera</taxon>
        <taxon>Paraneoptera</taxon>
        <taxon>Hemiptera</taxon>
        <taxon>Sternorrhyncha</taxon>
        <taxon>Aphidomorpha</taxon>
        <taxon>Aphidoidea</taxon>
        <taxon>Aphididae</taxon>
        <taxon>Macrosiphini</taxon>
        <taxon>Macrosiphum</taxon>
    </lineage>
</organism>
<dbReference type="PROSITE" id="PS50950">
    <property type="entry name" value="ZF_THAP"/>
    <property type="match status" value="1"/>
</dbReference>
<dbReference type="GO" id="GO:0008270">
    <property type="term" value="F:zinc ion binding"/>
    <property type="evidence" value="ECO:0007669"/>
    <property type="project" value="UniProtKB-KW"/>
</dbReference>
<dbReference type="InterPro" id="IPR026516">
    <property type="entry name" value="THAP1/10"/>
</dbReference>
<keyword evidence="1" id="KW-0479">Metal-binding</keyword>
<dbReference type="PANTHER" id="PTHR46600:SF11">
    <property type="entry name" value="THAP DOMAIN-CONTAINING PROTEIN 10"/>
    <property type="match status" value="1"/>
</dbReference>
<evidence type="ECO:0000256" key="4">
    <source>
        <dbReference type="ARBA" id="ARBA00023125"/>
    </source>
</evidence>
<evidence type="ECO:0000313" key="8">
    <source>
        <dbReference type="Proteomes" id="UP001160148"/>
    </source>
</evidence>
<evidence type="ECO:0000256" key="1">
    <source>
        <dbReference type="ARBA" id="ARBA00022723"/>
    </source>
</evidence>
<dbReference type="AlphaFoldDB" id="A0AAV0XL22"/>
<dbReference type="Gene3D" id="6.20.210.20">
    <property type="entry name" value="THAP domain"/>
    <property type="match status" value="1"/>
</dbReference>
<dbReference type="Pfam" id="PF05485">
    <property type="entry name" value="THAP"/>
    <property type="match status" value="1"/>
</dbReference>
<feature type="domain" description="THAP-type" evidence="6">
    <location>
        <begin position="1"/>
        <end position="87"/>
    </location>
</feature>
<dbReference type="InterPro" id="IPR006612">
    <property type="entry name" value="THAP_Znf"/>
</dbReference>
<comment type="caution">
    <text evidence="7">The sequence shown here is derived from an EMBL/GenBank/DDBJ whole genome shotgun (WGS) entry which is preliminary data.</text>
</comment>
<evidence type="ECO:0000256" key="5">
    <source>
        <dbReference type="PROSITE-ProRule" id="PRU00309"/>
    </source>
</evidence>
<dbReference type="PANTHER" id="PTHR46600">
    <property type="entry name" value="THAP DOMAIN-CONTAINING"/>
    <property type="match status" value="1"/>
</dbReference>
<reference evidence="7 8" key="1">
    <citation type="submission" date="2023-01" db="EMBL/GenBank/DDBJ databases">
        <authorList>
            <person name="Whitehead M."/>
        </authorList>
    </citation>
    <scope>NUCLEOTIDE SEQUENCE [LARGE SCALE GENOMIC DNA]</scope>
</reference>
<dbReference type="InterPro" id="IPR038441">
    <property type="entry name" value="THAP_Znf_sf"/>
</dbReference>
<proteinExistence type="predicted"/>
<dbReference type="EMBL" id="CARXXK010000005">
    <property type="protein sequence ID" value="CAI6368111.1"/>
    <property type="molecule type" value="Genomic_DNA"/>
</dbReference>
<name>A0AAV0XL22_9HEMI</name>
<dbReference type="Proteomes" id="UP001160148">
    <property type="component" value="Unassembled WGS sequence"/>
</dbReference>
<keyword evidence="3" id="KW-0862">Zinc</keyword>
<dbReference type="GO" id="GO:0043565">
    <property type="term" value="F:sequence-specific DNA binding"/>
    <property type="evidence" value="ECO:0007669"/>
    <property type="project" value="InterPro"/>
</dbReference>
<dbReference type="SUPFAM" id="SSF57716">
    <property type="entry name" value="Glucocorticoid receptor-like (DNA-binding domain)"/>
    <property type="match status" value="1"/>
</dbReference>